<dbReference type="Proteomes" id="UP000758603">
    <property type="component" value="Unassembled WGS sequence"/>
</dbReference>
<evidence type="ECO:0000313" key="7">
    <source>
        <dbReference type="EMBL" id="KAH6654161.1"/>
    </source>
</evidence>
<dbReference type="RefSeq" id="XP_045958431.1">
    <property type="nucleotide sequence ID" value="XM_046100027.1"/>
</dbReference>
<evidence type="ECO:0000256" key="5">
    <source>
        <dbReference type="SAM" id="MobiDB-lite"/>
    </source>
</evidence>
<reference evidence="7" key="1">
    <citation type="journal article" date="2021" name="Nat. Commun.">
        <title>Genetic determinants of endophytism in the Arabidopsis root mycobiome.</title>
        <authorList>
            <person name="Mesny F."/>
            <person name="Miyauchi S."/>
            <person name="Thiergart T."/>
            <person name="Pickel B."/>
            <person name="Atanasova L."/>
            <person name="Karlsson M."/>
            <person name="Huettel B."/>
            <person name="Barry K.W."/>
            <person name="Haridas S."/>
            <person name="Chen C."/>
            <person name="Bauer D."/>
            <person name="Andreopoulos W."/>
            <person name="Pangilinan J."/>
            <person name="LaButti K."/>
            <person name="Riley R."/>
            <person name="Lipzen A."/>
            <person name="Clum A."/>
            <person name="Drula E."/>
            <person name="Henrissat B."/>
            <person name="Kohler A."/>
            <person name="Grigoriev I.V."/>
            <person name="Martin F.M."/>
            <person name="Hacquard S."/>
        </authorList>
    </citation>
    <scope>NUCLEOTIDE SEQUENCE</scope>
    <source>
        <strain evidence="7">MPI-SDFR-AT-0073</strain>
    </source>
</reference>
<evidence type="ECO:0000256" key="1">
    <source>
        <dbReference type="ARBA" id="ARBA00004141"/>
    </source>
</evidence>
<evidence type="ECO:0000256" key="4">
    <source>
        <dbReference type="ARBA" id="ARBA00023136"/>
    </source>
</evidence>
<accession>A0A9P8UL39</accession>
<sequence>MTVIWVSRFCRAIKAPETAKRYWNATFGILMVPLVQLAVVPIQIVFDARGINLPASILVMTILTIVMLSINFMSESVNLFYTAHMKGPTDFLGRHMSFGFVASFVMLSKEHIKNATDIPRIAGAFVVTTLLNYIGCYIFAASSFRVEERFRRLNKRPKDNENRTQQSNNPSRPSQRESKINKLADIIVSNGSLTSIQSSHASSFTVEFVVRTFPLWVTLVILITIGLPIYCAMSYDMPFEAFCFTFIWITAVHFQRYIKSYKSLGVRPKTRRFLSVIFNPVLATSALCTVYFWVKTVTTYRDIGAILDDFKRHNSWAAIVVCLIRGGGFTQNVGAGDLAHAILDAGIVSLGFKMFEHRRELWDSFATVLSTCLVFATLNVFINVILARAMGLRPADALAFCARNVTIALGVPAVQGLEGSTTLMASLVTFSGMLFQMTGDLLFSWLRINDRRPAANVSCSLSKNEKEMEYVDRNEYKVIAAGVTVGINAAAMGTSHLIERDSRSTAYSALSMTLFGAFTVAVTAVPAIADALKMLAAR</sequence>
<dbReference type="Pfam" id="PF04172">
    <property type="entry name" value="LrgB"/>
    <property type="match status" value="2"/>
</dbReference>
<feature type="transmembrane region" description="Helical" evidence="6">
    <location>
        <begin position="121"/>
        <end position="146"/>
    </location>
</feature>
<feature type="region of interest" description="Disordered" evidence="5">
    <location>
        <begin position="155"/>
        <end position="177"/>
    </location>
</feature>
<dbReference type="EMBL" id="JAGPXC010000004">
    <property type="protein sequence ID" value="KAH6654161.1"/>
    <property type="molecule type" value="Genomic_DNA"/>
</dbReference>
<keyword evidence="3 6" id="KW-1133">Transmembrane helix</keyword>
<feature type="compositionally biased region" description="Polar residues" evidence="5">
    <location>
        <begin position="163"/>
        <end position="173"/>
    </location>
</feature>
<comment type="subcellular location">
    <subcellularLocation>
        <location evidence="1">Membrane</location>
        <topology evidence="1">Multi-pass membrane protein</topology>
    </subcellularLocation>
</comment>
<feature type="transmembrane region" description="Helical" evidence="6">
    <location>
        <begin position="478"/>
        <end position="498"/>
    </location>
</feature>
<feature type="transmembrane region" description="Helical" evidence="6">
    <location>
        <begin position="273"/>
        <end position="294"/>
    </location>
</feature>
<feature type="transmembrane region" description="Helical" evidence="6">
    <location>
        <begin position="364"/>
        <end position="386"/>
    </location>
</feature>
<name>A0A9P8UL39_9PEZI</name>
<proteinExistence type="predicted"/>
<feature type="transmembrane region" description="Helical" evidence="6">
    <location>
        <begin position="91"/>
        <end position="109"/>
    </location>
</feature>
<dbReference type="PANTHER" id="PTHR30249:SF0">
    <property type="entry name" value="PLASTIDAL GLYCOLATE_GLYCERATE TRANSLOCATOR 1, CHLOROPLASTIC"/>
    <property type="match status" value="1"/>
</dbReference>
<keyword evidence="8" id="KW-1185">Reference proteome</keyword>
<keyword evidence="2 6" id="KW-0812">Transmembrane</keyword>
<evidence type="ECO:0000256" key="6">
    <source>
        <dbReference type="SAM" id="Phobius"/>
    </source>
</evidence>
<evidence type="ECO:0000313" key="8">
    <source>
        <dbReference type="Proteomes" id="UP000758603"/>
    </source>
</evidence>
<protein>
    <recommendedName>
        <fullName evidence="9">LrgB-like protein</fullName>
    </recommendedName>
</protein>
<dbReference type="OrthoDB" id="2502820at2759"/>
<evidence type="ECO:0000256" key="3">
    <source>
        <dbReference type="ARBA" id="ARBA00022989"/>
    </source>
</evidence>
<comment type="caution">
    <text evidence="7">The sequence shown here is derived from an EMBL/GenBank/DDBJ whole genome shotgun (WGS) entry which is preliminary data.</text>
</comment>
<feature type="transmembrane region" description="Helical" evidence="6">
    <location>
        <begin position="21"/>
        <end position="45"/>
    </location>
</feature>
<feature type="transmembrane region" description="Helical" evidence="6">
    <location>
        <begin position="208"/>
        <end position="229"/>
    </location>
</feature>
<keyword evidence="4 6" id="KW-0472">Membrane</keyword>
<feature type="transmembrane region" description="Helical" evidence="6">
    <location>
        <begin position="235"/>
        <end position="252"/>
    </location>
</feature>
<feature type="transmembrane region" description="Helical" evidence="6">
    <location>
        <begin position="51"/>
        <end position="70"/>
    </location>
</feature>
<dbReference type="GeneID" id="70128919"/>
<dbReference type="InterPro" id="IPR007300">
    <property type="entry name" value="CidB/LrgB"/>
</dbReference>
<feature type="transmembrane region" description="Helical" evidence="6">
    <location>
        <begin position="510"/>
        <end position="532"/>
    </location>
</feature>
<dbReference type="GO" id="GO:0016020">
    <property type="term" value="C:membrane"/>
    <property type="evidence" value="ECO:0007669"/>
    <property type="project" value="UniProtKB-SubCell"/>
</dbReference>
<organism evidence="7 8">
    <name type="scientific">Truncatella angustata</name>
    <dbReference type="NCBI Taxonomy" id="152316"/>
    <lineage>
        <taxon>Eukaryota</taxon>
        <taxon>Fungi</taxon>
        <taxon>Dikarya</taxon>
        <taxon>Ascomycota</taxon>
        <taxon>Pezizomycotina</taxon>
        <taxon>Sordariomycetes</taxon>
        <taxon>Xylariomycetidae</taxon>
        <taxon>Amphisphaeriales</taxon>
        <taxon>Sporocadaceae</taxon>
        <taxon>Truncatella</taxon>
    </lineage>
</organism>
<evidence type="ECO:0000256" key="2">
    <source>
        <dbReference type="ARBA" id="ARBA00022692"/>
    </source>
</evidence>
<dbReference type="PANTHER" id="PTHR30249">
    <property type="entry name" value="PUTATIVE SEROTONIN TRANSPORTER"/>
    <property type="match status" value="1"/>
</dbReference>
<dbReference type="AlphaFoldDB" id="A0A9P8UL39"/>
<gene>
    <name evidence="7" type="ORF">BKA67DRAFT_535496</name>
</gene>
<evidence type="ECO:0008006" key="9">
    <source>
        <dbReference type="Google" id="ProtNLM"/>
    </source>
</evidence>